<dbReference type="Gene3D" id="2.30.110.10">
    <property type="entry name" value="Electron Transport, Fmn-binding Protein, Chain A"/>
    <property type="match status" value="1"/>
</dbReference>
<evidence type="ECO:0000259" key="2">
    <source>
        <dbReference type="Pfam" id="PF13883"/>
    </source>
</evidence>
<dbReference type="PANTHER" id="PTHR33477">
    <property type="entry name" value="P-LOOP NTPASE DOMAIN-CONTAINING PROTEIN LPA1 HOMOLOG 1"/>
    <property type="match status" value="1"/>
</dbReference>
<protein>
    <recommendedName>
        <fullName evidence="2">CREG-like beta-barrel domain-containing protein</fullName>
    </recommendedName>
</protein>
<feature type="domain" description="CREG-like beta-barrel" evidence="2">
    <location>
        <begin position="519"/>
        <end position="664"/>
    </location>
</feature>
<dbReference type="SUPFAM" id="SSF52540">
    <property type="entry name" value="P-loop containing nucleoside triphosphate hydrolases"/>
    <property type="match status" value="1"/>
</dbReference>
<gene>
    <name evidence="3" type="ORF">WJX75_007283</name>
</gene>
<dbReference type="Gene3D" id="3.40.50.300">
    <property type="entry name" value="P-loop containing nucleotide triphosphate hydrolases"/>
    <property type="match status" value="1"/>
</dbReference>
<evidence type="ECO:0000313" key="4">
    <source>
        <dbReference type="Proteomes" id="UP001491310"/>
    </source>
</evidence>
<reference evidence="3 4" key="1">
    <citation type="journal article" date="2024" name="Nat. Commun.">
        <title>Phylogenomics reveals the evolutionary origins of lichenization in chlorophyte algae.</title>
        <authorList>
            <person name="Puginier C."/>
            <person name="Libourel C."/>
            <person name="Otte J."/>
            <person name="Skaloud P."/>
            <person name="Haon M."/>
            <person name="Grisel S."/>
            <person name="Petersen M."/>
            <person name="Berrin J.G."/>
            <person name="Delaux P.M."/>
            <person name="Dal Grande F."/>
            <person name="Keller J."/>
        </authorList>
    </citation>
    <scope>NUCLEOTIDE SEQUENCE [LARGE SCALE GENOMIC DNA]</scope>
    <source>
        <strain evidence="3 4">SAG 216-7</strain>
    </source>
</reference>
<dbReference type="Pfam" id="PF13883">
    <property type="entry name" value="CREG_beta-barrel"/>
    <property type="match status" value="1"/>
</dbReference>
<dbReference type="Pfam" id="PF13238">
    <property type="entry name" value="AAA_18"/>
    <property type="match status" value="1"/>
</dbReference>
<evidence type="ECO:0000256" key="1">
    <source>
        <dbReference type="SAM" id="MobiDB-lite"/>
    </source>
</evidence>
<feature type="region of interest" description="Disordered" evidence="1">
    <location>
        <begin position="396"/>
        <end position="419"/>
    </location>
</feature>
<accession>A0ABR2YRU3</accession>
<feature type="region of interest" description="Disordered" evidence="1">
    <location>
        <begin position="452"/>
        <end position="510"/>
    </location>
</feature>
<dbReference type="Proteomes" id="UP001491310">
    <property type="component" value="Unassembled WGS sequence"/>
</dbReference>
<feature type="compositionally biased region" description="Low complexity" evidence="1">
    <location>
        <begin position="253"/>
        <end position="265"/>
    </location>
</feature>
<organism evidence="3 4">
    <name type="scientific">Coccomyxa subellipsoidea</name>
    <dbReference type="NCBI Taxonomy" id="248742"/>
    <lineage>
        <taxon>Eukaryota</taxon>
        <taxon>Viridiplantae</taxon>
        <taxon>Chlorophyta</taxon>
        <taxon>core chlorophytes</taxon>
        <taxon>Trebouxiophyceae</taxon>
        <taxon>Trebouxiophyceae incertae sedis</taxon>
        <taxon>Coccomyxaceae</taxon>
        <taxon>Coccomyxa</taxon>
    </lineage>
</organism>
<dbReference type="InterPro" id="IPR055343">
    <property type="entry name" value="CREG_beta-barrel"/>
</dbReference>
<dbReference type="InterPro" id="IPR012349">
    <property type="entry name" value="Split_barrel_FMN-bd"/>
</dbReference>
<keyword evidence="4" id="KW-1185">Reference proteome</keyword>
<dbReference type="EMBL" id="JALJOT010000006">
    <property type="protein sequence ID" value="KAK9909774.1"/>
    <property type="molecule type" value="Genomic_DNA"/>
</dbReference>
<dbReference type="SUPFAM" id="SSF50475">
    <property type="entry name" value="FMN-binding split barrel"/>
    <property type="match status" value="1"/>
</dbReference>
<feature type="region of interest" description="Disordered" evidence="1">
    <location>
        <begin position="253"/>
        <end position="285"/>
    </location>
</feature>
<dbReference type="Gene3D" id="3.20.180.10">
    <property type="entry name" value="PNP-oxidase-like"/>
    <property type="match status" value="1"/>
</dbReference>
<dbReference type="InterPro" id="IPR027417">
    <property type="entry name" value="P-loop_NTPase"/>
</dbReference>
<proteinExistence type="predicted"/>
<name>A0ABR2YRU3_9CHLO</name>
<comment type="caution">
    <text evidence="3">The sequence shown here is derived from an EMBL/GenBank/DDBJ whole genome shotgun (WGS) entry which is preliminary data.</text>
</comment>
<dbReference type="PANTHER" id="PTHR33477:SF2">
    <property type="entry name" value="2-PHOSPHOGLYCERATE KINASE"/>
    <property type="match status" value="1"/>
</dbReference>
<sequence length="759" mass="84024">MQGKQYIQMLDDKLAASGKARHSASKYDFVKVKVWVGENLAHYYVLSRFLISRMLTVTKIPQMKAVKIALEVKKHLVDNDFMDISQEHFEAILFNVMRARGFEDDYVERYKMVTKFFQQRRPLIVLICGVPCTGKSTLAQQLASRLNMPNVLQTDAIYELMRMSEDGPLQPTPLWDREDLSPGGLVREFLRECRIVRKGLDGSLFKCISDGKSIIMEGMHLDPSLYLYEFARSGQAHLRNSCFRSGDSFPAAAAHPESASSPLEEGATFSNGVPDTKEESDLLRVSTRAVSADEQLLSQRGGRRVRLPARRSASFMLSPGLAVGCMSPVLAHAAELHTHAPIAGGGLLRHPELGSAREQPISAAHRRPSGDESAASNAFLSMSPTMQWLQVASRTGSTDIGLSPGTRSGASPAPLAEEDLKPGPVFVPIVLCMDDSDHELLVQEWHACHAGPARDGEASAQSQKRNSQEESTGHLTPPIRDLERPSRTVGLQHGQSTLTGGVKNATHRYDLPPPPLAVRNLVQQAQFAHLCTVMSGMHHRRAGYPFGTLVDFAADEAGYPIFCLSPLAIHTRNIMEDPRCSLVVQMPGWTGLANARVTIFGDVYQLPQHLQEPARDIFLHKQATEKKNRWVSGNFMFFRMHHISDIYFVGGFGTVQWVDVGEYVSAKPDEIVTSDSHHTLQVLNETHSEGLRQALSRPGSAVDDAAFISIDRLGADVRVRRATDYIVERLTFPTHVHTLEDALTAMQHLLEGHSLSQRV</sequence>
<evidence type="ECO:0000313" key="3">
    <source>
        <dbReference type="EMBL" id="KAK9909774.1"/>
    </source>
</evidence>
<dbReference type="InterPro" id="IPR037119">
    <property type="entry name" value="Haem_oxidase_HugZ-like_sf"/>
</dbReference>
<feature type="compositionally biased region" description="Polar residues" evidence="1">
    <location>
        <begin position="396"/>
        <end position="409"/>
    </location>
</feature>